<dbReference type="EMBL" id="JACGWJ010000027">
    <property type="protein sequence ID" value="KAL0309361.1"/>
    <property type="molecule type" value="Genomic_DNA"/>
</dbReference>
<organism evidence="2">
    <name type="scientific">Sesamum radiatum</name>
    <name type="common">Black benniseed</name>
    <dbReference type="NCBI Taxonomy" id="300843"/>
    <lineage>
        <taxon>Eukaryota</taxon>
        <taxon>Viridiplantae</taxon>
        <taxon>Streptophyta</taxon>
        <taxon>Embryophyta</taxon>
        <taxon>Tracheophyta</taxon>
        <taxon>Spermatophyta</taxon>
        <taxon>Magnoliopsida</taxon>
        <taxon>eudicotyledons</taxon>
        <taxon>Gunneridae</taxon>
        <taxon>Pentapetalae</taxon>
        <taxon>asterids</taxon>
        <taxon>lamiids</taxon>
        <taxon>Lamiales</taxon>
        <taxon>Pedaliaceae</taxon>
        <taxon>Sesamum</taxon>
    </lineage>
</organism>
<dbReference type="InterPro" id="IPR016024">
    <property type="entry name" value="ARM-type_fold"/>
</dbReference>
<dbReference type="GO" id="GO:0006611">
    <property type="term" value="P:protein export from nucleus"/>
    <property type="evidence" value="ECO:0007669"/>
    <property type="project" value="TreeGrafter"/>
</dbReference>
<protein>
    <submittedName>
        <fullName evidence="2">Exportin-2</fullName>
    </submittedName>
</protein>
<dbReference type="GO" id="GO:0005829">
    <property type="term" value="C:cytosol"/>
    <property type="evidence" value="ECO:0007669"/>
    <property type="project" value="TreeGrafter"/>
</dbReference>
<dbReference type="GO" id="GO:0006606">
    <property type="term" value="P:protein import into nucleus"/>
    <property type="evidence" value="ECO:0007669"/>
    <property type="project" value="TreeGrafter"/>
</dbReference>
<dbReference type="PANTHER" id="PTHR10997:SF8">
    <property type="entry name" value="EXPORTIN-2"/>
    <property type="match status" value="1"/>
</dbReference>
<dbReference type="AlphaFoldDB" id="A0AAW2KR05"/>
<gene>
    <name evidence="2" type="ORF">Sradi_5878400</name>
</gene>
<dbReference type="GO" id="GO:0031267">
    <property type="term" value="F:small GTPase binding"/>
    <property type="evidence" value="ECO:0007669"/>
    <property type="project" value="InterPro"/>
</dbReference>
<evidence type="ECO:0000259" key="1">
    <source>
        <dbReference type="Pfam" id="PF03378"/>
    </source>
</evidence>
<dbReference type="Pfam" id="PF03378">
    <property type="entry name" value="CAS_CSE1"/>
    <property type="match status" value="2"/>
</dbReference>
<comment type="caution">
    <text evidence="2">The sequence shown here is derived from an EMBL/GenBank/DDBJ whole genome shotgun (WGS) entry which is preliminary data.</text>
</comment>
<dbReference type="InterPro" id="IPR005043">
    <property type="entry name" value="XPO2_C"/>
</dbReference>
<feature type="domain" description="Exportin-2 C-terminal" evidence="1">
    <location>
        <begin position="1"/>
        <end position="200"/>
    </location>
</feature>
<sequence>MFEAMALLIKRACEQDPSLISSFETSLLPSLQMILSTDVSEFFPYAFQPRAELVDLNGSPIPGNYMEIFAILLLPESWKKSGNVPALVQLLQAFLRKAPHELNQQGRLSSVLGIFNTLVSSPSTHEQGFYVLNTVIENLGYDVISSYISHIWVALFKRLQYNKTVKFIKSLVVFMSLIFVKHGPEKLATTMNAVQPDLLQLDLYVKSLSPSDSKLCGKMLDSIVTLLSHPEEDRVEEDPEVPDFGETVGYSATFVHLYNAGRKEEDPVRDISDPKQFLVASLANLSARSPGIYSRIINENIEPANQAALFQLCSSYNLTIV</sequence>
<dbReference type="GO" id="GO:0005635">
    <property type="term" value="C:nuclear envelope"/>
    <property type="evidence" value="ECO:0007669"/>
    <property type="project" value="TreeGrafter"/>
</dbReference>
<proteinExistence type="predicted"/>
<evidence type="ECO:0000313" key="2">
    <source>
        <dbReference type="EMBL" id="KAL0309361.1"/>
    </source>
</evidence>
<dbReference type="InterPro" id="IPR011989">
    <property type="entry name" value="ARM-like"/>
</dbReference>
<reference evidence="2" key="1">
    <citation type="submission" date="2020-06" db="EMBL/GenBank/DDBJ databases">
        <authorList>
            <person name="Li T."/>
            <person name="Hu X."/>
            <person name="Zhang T."/>
            <person name="Song X."/>
            <person name="Zhang H."/>
            <person name="Dai N."/>
            <person name="Sheng W."/>
            <person name="Hou X."/>
            <person name="Wei L."/>
        </authorList>
    </citation>
    <scope>NUCLEOTIDE SEQUENCE</scope>
    <source>
        <strain evidence="2">G02</strain>
        <tissue evidence="2">Leaf</tissue>
    </source>
</reference>
<dbReference type="GO" id="GO:0005049">
    <property type="term" value="F:nuclear export signal receptor activity"/>
    <property type="evidence" value="ECO:0007669"/>
    <property type="project" value="TreeGrafter"/>
</dbReference>
<reference evidence="2" key="2">
    <citation type="journal article" date="2024" name="Plant">
        <title>Genomic evolution and insights into agronomic trait innovations of Sesamum species.</title>
        <authorList>
            <person name="Miao H."/>
            <person name="Wang L."/>
            <person name="Qu L."/>
            <person name="Liu H."/>
            <person name="Sun Y."/>
            <person name="Le M."/>
            <person name="Wang Q."/>
            <person name="Wei S."/>
            <person name="Zheng Y."/>
            <person name="Lin W."/>
            <person name="Duan Y."/>
            <person name="Cao H."/>
            <person name="Xiong S."/>
            <person name="Wang X."/>
            <person name="Wei L."/>
            <person name="Li C."/>
            <person name="Ma Q."/>
            <person name="Ju M."/>
            <person name="Zhao R."/>
            <person name="Li G."/>
            <person name="Mu C."/>
            <person name="Tian Q."/>
            <person name="Mei H."/>
            <person name="Zhang T."/>
            <person name="Gao T."/>
            <person name="Zhang H."/>
        </authorList>
    </citation>
    <scope>NUCLEOTIDE SEQUENCE</scope>
    <source>
        <strain evidence="2">G02</strain>
    </source>
</reference>
<feature type="domain" description="Exportin-2 C-terminal" evidence="1">
    <location>
        <begin position="213"/>
        <end position="311"/>
    </location>
</feature>
<accession>A0AAW2KR05</accession>
<name>A0AAW2KR05_SESRA</name>
<dbReference type="PANTHER" id="PTHR10997">
    <property type="entry name" value="IMPORTIN-7, 8, 11"/>
    <property type="match status" value="1"/>
</dbReference>
<dbReference type="SUPFAM" id="SSF48371">
    <property type="entry name" value="ARM repeat"/>
    <property type="match status" value="1"/>
</dbReference>
<dbReference type="Gene3D" id="1.25.10.10">
    <property type="entry name" value="Leucine-rich Repeat Variant"/>
    <property type="match status" value="1"/>
</dbReference>